<dbReference type="AlphaFoldDB" id="A0A4Q9M698"/>
<evidence type="ECO:0000256" key="1">
    <source>
        <dbReference type="SAM" id="MobiDB-lite"/>
    </source>
</evidence>
<dbReference type="OrthoDB" id="655030at2759"/>
<dbReference type="EMBL" id="ML143592">
    <property type="protein sequence ID" value="TBU21598.1"/>
    <property type="molecule type" value="Genomic_DNA"/>
</dbReference>
<sequence length="106" mass="11704">MRDLSNGWRRSPTAIPPWSTSSLGPTAPTRPSVRSSPVLPTYTGVTGAEISIAPEDTQKPELQDAIESLDGDDHIRTYAWFPAPADWTLASHPAEMRKVLLEMFKE</sequence>
<name>A0A4Q9M698_9APHY</name>
<accession>A0A4Q9M698</accession>
<organism evidence="2">
    <name type="scientific">Dichomitus squalens</name>
    <dbReference type="NCBI Taxonomy" id="114155"/>
    <lineage>
        <taxon>Eukaryota</taxon>
        <taxon>Fungi</taxon>
        <taxon>Dikarya</taxon>
        <taxon>Basidiomycota</taxon>
        <taxon>Agaricomycotina</taxon>
        <taxon>Agaricomycetes</taxon>
        <taxon>Polyporales</taxon>
        <taxon>Polyporaceae</taxon>
        <taxon>Dichomitus</taxon>
    </lineage>
</organism>
<gene>
    <name evidence="2" type="ORF">BD311DRAFT_812167</name>
</gene>
<evidence type="ECO:0000313" key="2">
    <source>
        <dbReference type="EMBL" id="TBU21598.1"/>
    </source>
</evidence>
<feature type="region of interest" description="Disordered" evidence="1">
    <location>
        <begin position="1"/>
        <end position="40"/>
    </location>
</feature>
<proteinExistence type="predicted"/>
<dbReference type="Proteomes" id="UP000292957">
    <property type="component" value="Unassembled WGS sequence"/>
</dbReference>
<protein>
    <submittedName>
        <fullName evidence="2">Uncharacterized protein</fullName>
    </submittedName>
</protein>
<reference evidence="2" key="1">
    <citation type="submission" date="2019-01" db="EMBL/GenBank/DDBJ databases">
        <title>Draft genome sequences of three monokaryotic isolates of the white-rot basidiomycete fungus Dichomitus squalens.</title>
        <authorList>
            <consortium name="DOE Joint Genome Institute"/>
            <person name="Lopez S.C."/>
            <person name="Andreopoulos B."/>
            <person name="Pangilinan J."/>
            <person name="Lipzen A."/>
            <person name="Riley R."/>
            <person name="Ahrendt S."/>
            <person name="Ng V."/>
            <person name="Barry K."/>
            <person name="Daum C."/>
            <person name="Grigoriev I.V."/>
            <person name="Hilden K.S."/>
            <person name="Makela M.R."/>
            <person name="de Vries R.P."/>
        </authorList>
    </citation>
    <scope>NUCLEOTIDE SEQUENCE [LARGE SCALE GENOMIC DNA]</scope>
    <source>
        <strain evidence="2">OM18370.1</strain>
    </source>
</reference>